<sequence length="207" mass="24112">MSKYFKLIFGLSMTLFLLIQVQGFFDLGLISFILYIIEVIIFIAVVILILIGLYKWMNNPIRFHIIILGISSILLGLIIYKPFGLIDDKMIYGENLLFVHEEGVASCTSSFEFKKNGKYFQKSVCFGINRKVGNYTINNDTIYLDTLQINQYKYGVIHRKDSVLKMYLTHPKTAKDFEDFKLDSAQLQKKIEYSTKKFYKIYEINGI</sequence>
<dbReference type="Proteomes" id="UP000275348">
    <property type="component" value="Unassembled WGS sequence"/>
</dbReference>
<keyword evidence="1" id="KW-0472">Membrane</keyword>
<reference evidence="2 3" key="1">
    <citation type="submission" date="2018-10" db="EMBL/GenBank/DDBJ databases">
        <authorList>
            <person name="Chen X."/>
        </authorList>
    </citation>
    <scope>NUCLEOTIDE SEQUENCE [LARGE SCALE GENOMIC DNA]</scope>
    <source>
        <strain evidence="2 3">YIM 102668</strain>
    </source>
</reference>
<evidence type="ECO:0000313" key="3">
    <source>
        <dbReference type="Proteomes" id="UP000275348"/>
    </source>
</evidence>
<keyword evidence="3" id="KW-1185">Reference proteome</keyword>
<gene>
    <name evidence="2" type="ORF">EAH69_09095</name>
</gene>
<keyword evidence="1" id="KW-1133">Transmembrane helix</keyword>
<dbReference type="RefSeq" id="WP_121934884.1">
    <property type="nucleotide sequence ID" value="NZ_RDOJ01000011.1"/>
</dbReference>
<evidence type="ECO:0000256" key="1">
    <source>
        <dbReference type="SAM" id="Phobius"/>
    </source>
</evidence>
<feature type="transmembrane region" description="Helical" evidence="1">
    <location>
        <begin position="61"/>
        <end position="80"/>
    </location>
</feature>
<accession>A0A3L9M7F4</accession>
<feature type="transmembrane region" description="Helical" evidence="1">
    <location>
        <begin position="33"/>
        <end position="54"/>
    </location>
</feature>
<dbReference type="EMBL" id="RDOJ01000011">
    <property type="protein sequence ID" value="RLZ09157.1"/>
    <property type="molecule type" value="Genomic_DNA"/>
</dbReference>
<name>A0A3L9M7F4_9FLAO</name>
<comment type="caution">
    <text evidence="2">The sequence shown here is derived from an EMBL/GenBank/DDBJ whole genome shotgun (WGS) entry which is preliminary data.</text>
</comment>
<evidence type="ECO:0000313" key="2">
    <source>
        <dbReference type="EMBL" id="RLZ09157.1"/>
    </source>
</evidence>
<proteinExistence type="predicted"/>
<dbReference type="AlphaFoldDB" id="A0A3L9M7F4"/>
<organism evidence="2 3">
    <name type="scientific">Faecalibacter macacae</name>
    <dbReference type="NCBI Taxonomy" id="1859289"/>
    <lineage>
        <taxon>Bacteria</taxon>
        <taxon>Pseudomonadati</taxon>
        <taxon>Bacteroidota</taxon>
        <taxon>Flavobacteriia</taxon>
        <taxon>Flavobacteriales</taxon>
        <taxon>Weeksellaceae</taxon>
        <taxon>Faecalibacter</taxon>
    </lineage>
</organism>
<protein>
    <submittedName>
        <fullName evidence="2">Uncharacterized protein</fullName>
    </submittedName>
</protein>
<dbReference type="OrthoDB" id="982911at2"/>
<keyword evidence="1" id="KW-0812">Transmembrane</keyword>